<name>A0AB39UWA3_9GAMM</name>
<dbReference type="InterPro" id="IPR005123">
    <property type="entry name" value="Oxoglu/Fe-dep_dioxygenase_dom"/>
</dbReference>
<keyword evidence="3" id="KW-0847">Vitamin C</keyword>
<dbReference type="InterPro" id="IPR051559">
    <property type="entry name" value="HIF_prolyl_hydroxylases"/>
</dbReference>
<dbReference type="PANTHER" id="PTHR12907">
    <property type="entry name" value="EGL NINE HOMOLOG-RELATED"/>
    <property type="match status" value="1"/>
</dbReference>
<dbReference type="InterPro" id="IPR044862">
    <property type="entry name" value="Pro_4_hyd_alph_FE2OG_OXY"/>
</dbReference>
<dbReference type="KEGG" id="tcd:AAIA72_15815"/>
<dbReference type="Pfam" id="PF13640">
    <property type="entry name" value="2OG-FeII_Oxy_3"/>
    <property type="match status" value="1"/>
</dbReference>
<keyword evidence="4" id="KW-0223">Dioxygenase</keyword>
<dbReference type="RefSeq" id="WP_369601255.1">
    <property type="nucleotide sequence ID" value="NZ_CP154858.1"/>
</dbReference>
<dbReference type="GO" id="GO:0031418">
    <property type="term" value="F:L-ascorbic acid binding"/>
    <property type="evidence" value="ECO:0007669"/>
    <property type="project" value="UniProtKB-KW"/>
</dbReference>
<comment type="cofactor">
    <cofactor evidence="1">
        <name>L-ascorbate</name>
        <dbReference type="ChEBI" id="CHEBI:38290"/>
    </cofactor>
</comment>
<evidence type="ECO:0000313" key="8">
    <source>
        <dbReference type="EMBL" id="XDT72243.1"/>
    </source>
</evidence>
<dbReference type="Gene3D" id="2.60.120.620">
    <property type="entry name" value="q2cbj1_9rhob like domain"/>
    <property type="match status" value="1"/>
</dbReference>
<evidence type="ECO:0000259" key="7">
    <source>
        <dbReference type="PROSITE" id="PS51471"/>
    </source>
</evidence>
<reference evidence="8" key="1">
    <citation type="submission" date="2024-05" db="EMBL/GenBank/DDBJ databases">
        <title>Genome sequencing of novel strain.</title>
        <authorList>
            <person name="Ganbat D."/>
            <person name="Ganbat S."/>
            <person name="Lee S.-J."/>
        </authorList>
    </citation>
    <scope>NUCLEOTIDE SEQUENCE</scope>
    <source>
        <strain evidence="8">SMD15-11</strain>
    </source>
</reference>
<evidence type="ECO:0000256" key="2">
    <source>
        <dbReference type="ARBA" id="ARBA00022723"/>
    </source>
</evidence>
<dbReference type="PANTHER" id="PTHR12907:SF26">
    <property type="entry name" value="HIF PROLYL HYDROXYLASE, ISOFORM C"/>
    <property type="match status" value="1"/>
</dbReference>
<evidence type="ECO:0000256" key="3">
    <source>
        <dbReference type="ARBA" id="ARBA00022896"/>
    </source>
</evidence>
<dbReference type="PROSITE" id="PS51471">
    <property type="entry name" value="FE2OG_OXY"/>
    <property type="match status" value="1"/>
</dbReference>
<dbReference type="GO" id="GO:0008198">
    <property type="term" value="F:ferrous iron binding"/>
    <property type="evidence" value="ECO:0007669"/>
    <property type="project" value="TreeGrafter"/>
</dbReference>
<dbReference type="InterPro" id="IPR006620">
    <property type="entry name" value="Pro_4_hyd_alph"/>
</dbReference>
<dbReference type="AlphaFoldDB" id="A0AB39UWA3"/>
<dbReference type="GO" id="GO:0031543">
    <property type="term" value="F:peptidyl-proline dioxygenase activity"/>
    <property type="evidence" value="ECO:0007669"/>
    <property type="project" value="TreeGrafter"/>
</dbReference>
<feature type="domain" description="Fe2OG dioxygenase" evidence="7">
    <location>
        <begin position="105"/>
        <end position="207"/>
    </location>
</feature>
<gene>
    <name evidence="8" type="ORF">AAIA72_15815</name>
</gene>
<protein>
    <submittedName>
        <fullName evidence="8">2OG-Fe(II) oxygenase</fullName>
    </submittedName>
</protein>
<accession>A0AB39UWA3</accession>
<sequence>MTDVDLESALPVFGTVPDAIIDAIAERGWYVGEEVLPASLMLALREDAQARRAAFDAAGTGRGLNHDIRRRLRTDAIQWLDGSSEAQRAWLEGCEALRLAFNRHLFMGLFNFECHYARYDSGDFYGKHVDAFRGERNRVLTVVTYLNPDWQPENAGELVIYRPDSDEELTRVLPRLGTLVVFLSEDYPHEVLPARQERLSIAGWYRINTSSSDRVDPAR</sequence>
<evidence type="ECO:0000256" key="6">
    <source>
        <dbReference type="ARBA" id="ARBA00023004"/>
    </source>
</evidence>
<dbReference type="SMART" id="SM00702">
    <property type="entry name" value="P4Hc"/>
    <property type="match status" value="1"/>
</dbReference>
<dbReference type="EMBL" id="CP154858">
    <property type="protein sequence ID" value="XDT72243.1"/>
    <property type="molecule type" value="Genomic_DNA"/>
</dbReference>
<evidence type="ECO:0000256" key="5">
    <source>
        <dbReference type="ARBA" id="ARBA00023002"/>
    </source>
</evidence>
<keyword evidence="2" id="KW-0479">Metal-binding</keyword>
<organism evidence="8">
    <name type="scientific">Thermohahella caldifontis</name>
    <dbReference type="NCBI Taxonomy" id="3142973"/>
    <lineage>
        <taxon>Bacteria</taxon>
        <taxon>Pseudomonadati</taxon>
        <taxon>Pseudomonadota</taxon>
        <taxon>Gammaproteobacteria</taxon>
        <taxon>Oceanospirillales</taxon>
        <taxon>Hahellaceae</taxon>
        <taxon>Thermohahella</taxon>
    </lineage>
</organism>
<dbReference type="GO" id="GO:0071456">
    <property type="term" value="P:cellular response to hypoxia"/>
    <property type="evidence" value="ECO:0007669"/>
    <property type="project" value="TreeGrafter"/>
</dbReference>
<keyword evidence="6" id="KW-0408">Iron</keyword>
<evidence type="ECO:0000256" key="4">
    <source>
        <dbReference type="ARBA" id="ARBA00022964"/>
    </source>
</evidence>
<proteinExistence type="predicted"/>
<keyword evidence="5" id="KW-0560">Oxidoreductase</keyword>
<evidence type="ECO:0000256" key="1">
    <source>
        <dbReference type="ARBA" id="ARBA00001961"/>
    </source>
</evidence>